<evidence type="ECO:0000256" key="1">
    <source>
        <dbReference type="SAM" id="Coils"/>
    </source>
</evidence>
<feature type="coiled-coil region" evidence="1">
    <location>
        <begin position="15"/>
        <end position="42"/>
    </location>
</feature>
<dbReference type="Proteomes" id="UP000019118">
    <property type="component" value="Unassembled WGS sequence"/>
</dbReference>
<dbReference type="KEGG" id="dpa:109546996"/>
<name>A0AAR5QKJ6_DENPD</name>
<proteinExistence type="predicted"/>
<dbReference type="EnsemblMetazoa" id="XM_019918195.1">
    <property type="protein sequence ID" value="XP_019773754.1"/>
    <property type="gene ID" value="LOC109546996"/>
</dbReference>
<dbReference type="GeneID" id="109546996"/>
<evidence type="ECO:0000313" key="2">
    <source>
        <dbReference type="EnsemblMetazoa" id="XP_019773754.1"/>
    </source>
</evidence>
<organism evidence="2 3">
    <name type="scientific">Dendroctonus ponderosae</name>
    <name type="common">Mountain pine beetle</name>
    <dbReference type="NCBI Taxonomy" id="77166"/>
    <lineage>
        <taxon>Eukaryota</taxon>
        <taxon>Metazoa</taxon>
        <taxon>Ecdysozoa</taxon>
        <taxon>Arthropoda</taxon>
        <taxon>Hexapoda</taxon>
        <taxon>Insecta</taxon>
        <taxon>Pterygota</taxon>
        <taxon>Neoptera</taxon>
        <taxon>Endopterygota</taxon>
        <taxon>Coleoptera</taxon>
        <taxon>Polyphaga</taxon>
        <taxon>Cucujiformia</taxon>
        <taxon>Curculionidae</taxon>
        <taxon>Scolytinae</taxon>
        <taxon>Dendroctonus</taxon>
    </lineage>
</organism>
<protein>
    <submittedName>
        <fullName evidence="2">Uncharacterized protein</fullName>
    </submittedName>
</protein>
<sequence>MDIEDDLEILEDKTQQYLLAKFEELKLQNEELQAELNDNQQELSKSTFHDGNSLQISDIWKRILSYKCVLGFEVNSPEGLKNVNLMLTIDNEPNLTYTIKIFQLSNEENGESAKDSRYCRKDELISKSIYRFNENSCDNTKHVFVTASFDFPPFLHKHIYVIHGNIQCGTKAKKLFNCPFPRVEFSVDDALQNSLCYEINSMSTLLTSVSCYNVREFALKTTEFPVDYRSALQSHCPLTYVPFKSGGYFLSDKTPLFGHLSIVILNVYTFENHSILNFKIFAEKRQQYVLLTHSILQCLKNIVDDNRPRAVNHDFELIQREHETTRTLNDFITELKEECDNLSGFFEKSLLNARLLLNDIESKSDSTYAQVRVDG</sequence>
<dbReference type="AlphaFoldDB" id="A0AAR5QKJ6"/>
<evidence type="ECO:0000313" key="3">
    <source>
        <dbReference type="Proteomes" id="UP000019118"/>
    </source>
</evidence>
<reference evidence="3" key="1">
    <citation type="journal article" date="2013" name="Genome Biol.">
        <title>Draft genome of the mountain pine beetle, Dendroctonus ponderosae Hopkins, a major forest pest.</title>
        <authorList>
            <person name="Keeling C.I."/>
            <person name="Yuen M.M."/>
            <person name="Liao N.Y."/>
            <person name="Docking T.R."/>
            <person name="Chan S.K."/>
            <person name="Taylor G.A."/>
            <person name="Palmquist D.L."/>
            <person name="Jackman S.D."/>
            <person name="Nguyen A."/>
            <person name="Li M."/>
            <person name="Henderson H."/>
            <person name="Janes J.K."/>
            <person name="Zhao Y."/>
            <person name="Pandoh P."/>
            <person name="Moore R."/>
            <person name="Sperling F.A."/>
            <person name="Huber D.P."/>
            <person name="Birol I."/>
            <person name="Jones S.J."/>
            <person name="Bohlmann J."/>
        </authorList>
    </citation>
    <scope>NUCLEOTIDE SEQUENCE</scope>
</reference>
<keyword evidence="3" id="KW-1185">Reference proteome</keyword>
<accession>A0AAR5QKJ6</accession>
<keyword evidence="1" id="KW-0175">Coiled coil</keyword>
<reference evidence="2" key="2">
    <citation type="submission" date="2024-08" db="UniProtKB">
        <authorList>
            <consortium name="EnsemblMetazoa"/>
        </authorList>
    </citation>
    <scope>IDENTIFICATION</scope>
</reference>